<evidence type="ECO:0000313" key="1">
    <source>
        <dbReference type="EMBL" id="GEN77562.1"/>
    </source>
</evidence>
<dbReference type="Proteomes" id="UP000321863">
    <property type="component" value="Unassembled WGS sequence"/>
</dbReference>
<protein>
    <submittedName>
        <fullName evidence="1">Uncharacterized protein</fullName>
    </submittedName>
</protein>
<evidence type="ECO:0000313" key="2">
    <source>
        <dbReference type="Proteomes" id="UP000321863"/>
    </source>
</evidence>
<comment type="caution">
    <text evidence="1">The sequence shown here is derived from an EMBL/GenBank/DDBJ whole genome shotgun (WGS) entry which is preliminary data.</text>
</comment>
<accession>A0A511YQV5</accession>
<sequence length="83" mass="9657">MPILTLIKKKITYYDFPDEPFTFESFEIDTIQNKSGKVKSAKVIFYSNLVNKENGFSTYFSNKGTFVIPPMGIRPPYFYEPVK</sequence>
<dbReference type="AlphaFoldDB" id="A0A511YQV5"/>
<dbReference type="EMBL" id="BJYJ01000026">
    <property type="protein sequence ID" value="GEN77562.1"/>
    <property type="molecule type" value="Genomic_DNA"/>
</dbReference>
<organism evidence="1 2">
    <name type="scientific">Chryseobacterium hagamense</name>
    <dbReference type="NCBI Taxonomy" id="395935"/>
    <lineage>
        <taxon>Bacteria</taxon>
        <taxon>Pseudomonadati</taxon>
        <taxon>Bacteroidota</taxon>
        <taxon>Flavobacteriia</taxon>
        <taxon>Flavobacteriales</taxon>
        <taxon>Weeksellaceae</taxon>
        <taxon>Chryseobacterium group</taxon>
        <taxon>Chryseobacterium</taxon>
    </lineage>
</organism>
<reference evidence="1 2" key="1">
    <citation type="submission" date="2019-07" db="EMBL/GenBank/DDBJ databases">
        <title>Whole genome shotgun sequence of Chryseobacterium hagamense NBRC 105253.</title>
        <authorList>
            <person name="Hosoyama A."/>
            <person name="Uohara A."/>
            <person name="Ohji S."/>
            <person name="Ichikawa N."/>
        </authorList>
    </citation>
    <scope>NUCLEOTIDE SEQUENCE [LARGE SCALE GENOMIC DNA]</scope>
    <source>
        <strain evidence="1 2">NBRC 105253</strain>
    </source>
</reference>
<keyword evidence="2" id="KW-1185">Reference proteome</keyword>
<gene>
    <name evidence="1" type="ORF">CHA01nite_33020</name>
</gene>
<name>A0A511YQV5_9FLAO</name>
<proteinExistence type="predicted"/>